<evidence type="ECO:0000313" key="2">
    <source>
        <dbReference type="EMBL" id="MFC4243416.1"/>
    </source>
</evidence>
<dbReference type="Gene3D" id="3.40.50.880">
    <property type="match status" value="1"/>
</dbReference>
<protein>
    <submittedName>
        <fullName evidence="2">ThuA domain-containing protein</fullName>
    </submittedName>
</protein>
<proteinExistence type="predicted"/>
<keyword evidence="3" id="KW-1185">Reference proteome</keyword>
<dbReference type="PIRSF" id="PIRSF030013">
    <property type="entry name" value="ThuA"/>
    <property type="match status" value="1"/>
</dbReference>
<dbReference type="SUPFAM" id="SSF52317">
    <property type="entry name" value="Class I glutamine amidotransferase-like"/>
    <property type="match status" value="1"/>
</dbReference>
<evidence type="ECO:0000259" key="1">
    <source>
        <dbReference type="Pfam" id="PF06283"/>
    </source>
</evidence>
<dbReference type="InterPro" id="IPR009381">
    <property type="entry name" value="Trehalose_catabolism_ThuA_prok"/>
</dbReference>
<organism evidence="2 3">
    <name type="scientific">Gryllotalpicola reticulitermitis</name>
    <dbReference type="NCBI Taxonomy" id="1184153"/>
    <lineage>
        <taxon>Bacteria</taxon>
        <taxon>Bacillati</taxon>
        <taxon>Actinomycetota</taxon>
        <taxon>Actinomycetes</taxon>
        <taxon>Micrococcales</taxon>
        <taxon>Microbacteriaceae</taxon>
        <taxon>Gryllotalpicola</taxon>
    </lineage>
</organism>
<reference evidence="3" key="1">
    <citation type="journal article" date="2019" name="Int. J. Syst. Evol. Microbiol.">
        <title>The Global Catalogue of Microorganisms (GCM) 10K type strain sequencing project: providing services to taxonomists for standard genome sequencing and annotation.</title>
        <authorList>
            <consortium name="The Broad Institute Genomics Platform"/>
            <consortium name="The Broad Institute Genome Sequencing Center for Infectious Disease"/>
            <person name="Wu L."/>
            <person name="Ma J."/>
        </authorList>
    </citation>
    <scope>NUCLEOTIDE SEQUENCE [LARGE SCALE GENOMIC DNA]</scope>
    <source>
        <strain evidence="3">CGMCC 1.10363</strain>
    </source>
</reference>
<accession>A0ABV8Q4S3</accession>
<sequence>MNATRITVWNENWHEQNDPDVLTRYPDGIHGAIARGLAGHLGAAATVRTATQDQPEHGLTEEILAATDTLVWWGHMRHEAVADEVVGRVVEHVLGGMGLVVLHSGHFSRPFRRLLGTTCSLGWRNDAAREHVWTVSPRHPIVDGVDLPIVLDQHETYSEFFDIPAPDETIFLSSFSGGEVFRSGVTFTRGHGRIFYFSPGDEAYPIYHHPEIQKVIANGAQWVAQEGRPHHAPAVVHLAEPEAAAAS</sequence>
<dbReference type="InterPro" id="IPR029062">
    <property type="entry name" value="Class_I_gatase-like"/>
</dbReference>
<evidence type="ECO:0000313" key="3">
    <source>
        <dbReference type="Proteomes" id="UP001595900"/>
    </source>
</evidence>
<dbReference type="Proteomes" id="UP001595900">
    <property type="component" value="Unassembled WGS sequence"/>
</dbReference>
<comment type="caution">
    <text evidence="2">The sequence shown here is derived from an EMBL/GenBank/DDBJ whole genome shotgun (WGS) entry which is preliminary data.</text>
</comment>
<dbReference type="RefSeq" id="WP_390228450.1">
    <property type="nucleotide sequence ID" value="NZ_JBHSCN010000005.1"/>
</dbReference>
<dbReference type="EMBL" id="JBHSCN010000005">
    <property type="protein sequence ID" value="MFC4243416.1"/>
    <property type="molecule type" value="Genomic_DNA"/>
</dbReference>
<feature type="domain" description="ThuA-like" evidence="1">
    <location>
        <begin position="6"/>
        <end position="223"/>
    </location>
</feature>
<gene>
    <name evidence="2" type="ORF">ACFOYW_08525</name>
</gene>
<dbReference type="InterPro" id="IPR029010">
    <property type="entry name" value="ThuA-like"/>
</dbReference>
<dbReference type="Pfam" id="PF06283">
    <property type="entry name" value="ThuA"/>
    <property type="match status" value="1"/>
</dbReference>
<name>A0ABV8Q4S3_9MICO</name>